<keyword evidence="1" id="KW-1133">Transmembrane helix</keyword>
<dbReference type="EMBL" id="CP029479">
    <property type="protein sequence ID" value="AWM76726.1"/>
    <property type="molecule type" value="Genomic_DNA"/>
</dbReference>
<evidence type="ECO:0000313" key="2">
    <source>
        <dbReference type="EMBL" id="AWM76726.1"/>
    </source>
</evidence>
<sequence>MSEAPRKRSSVYREADAFARAFLSGLARTGLTVGGLILVVAGVVIAPLPGPLGLPVTVIGLMMVLRGSFRAKRQFVRFQNRHPKFVRPLRRLLRRDPEIIPFAWQQMLRVERLVLPKRFRFLVRTRKKMKGKRRTPD</sequence>
<dbReference type="KEGG" id="phb:HYN04_02485"/>
<evidence type="ECO:0000256" key="1">
    <source>
        <dbReference type="SAM" id="Phobius"/>
    </source>
</evidence>
<protein>
    <submittedName>
        <fullName evidence="2">Uncharacterized protein</fullName>
    </submittedName>
</protein>
<proteinExistence type="predicted"/>
<accession>A0A2Z3HRF3</accession>
<keyword evidence="1" id="KW-0472">Membrane</keyword>
<gene>
    <name evidence="2" type="ORF">HYN04_02485</name>
</gene>
<dbReference type="Proteomes" id="UP000247763">
    <property type="component" value="Chromosome"/>
</dbReference>
<dbReference type="RefSeq" id="WP_110449295.1">
    <property type="nucleotide sequence ID" value="NZ_CP029479.1"/>
</dbReference>
<keyword evidence="3" id="KW-1185">Reference proteome</keyword>
<organism evidence="2 3">
    <name type="scientific">Phenylobacterium parvum</name>
    <dbReference type="NCBI Taxonomy" id="2201350"/>
    <lineage>
        <taxon>Bacteria</taxon>
        <taxon>Pseudomonadati</taxon>
        <taxon>Pseudomonadota</taxon>
        <taxon>Alphaproteobacteria</taxon>
        <taxon>Caulobacterales</taxon>
        <taxon>Caulobacteraceae</taxon>
        <taxon>Phenylobacterium</taxon>
    </lineage>
</organism>
<reference evidence="3" key="1">
    <citation type="submission" date="2018-05" db="EMBL/GenBank/DDBJ databases">
        <title>Genome sequencing of Phenylobacterium sp. HYN0004.</title>
        <authorList>
            <person name="Yi H."/>
            <person name="Baek C."/>
        </authorList>
    </citation>
    <scope>NUCLEOTIDE SEQUENCE [LARGE SCALE GENOMIC DNA]</scope>
    <source>
        <strain evidence="3">HYN0004</strain>
    </source>
</reference>
<feature type="transmembrane region" description="Helical" evidence="1">
    <location>
        <begin position="52"/>
        <end position="69"/>
    </location>
</feature>
<name>A0A2Z3HRF3_9CAUL</name>
<feature type="transmembrane region" description="Helical" evidence="1">
    <location>
        <begin position="21"/>
        <end position="46"/>
    </location>
</feature>
<dbReference type="AlphaFoldDB" id="A0A2Z3HRF3"/>
<evidence type="ECO:0000313" key="3">
    <source>
        <dbReference type="Proteomes" id="UP000247763"/>
    </source>
</evidence>
<keyword evidence="1" id="KW-0812">Transmembrane</keyword>